<protein>
    <submittedName>
        <fullName evidence="11">Uncharacterized protein</fullName>
    </submittedName>
</protein>
<evidence type="ECO:0000256" key="8">
    <source>
        <dbReference type="ARBA" id="ARBA00023136"/>
    </source>
</evidence>
<dbReference type="EMBL" id="AP015039">
    <property type="protein sequence ID" value="BAT90601.1"/>
    <property type="molecule type" value="Genomic_DNA"/>
</dbReference>
<sequence length="104" mass="11485">MADFPYHQQSQSARPSFHYRDDPHQQTLCTHVTKAAIALTAGGSLLVLAALMLTATVISLTIVTPLFFIFSPGDRKQRKEYTNDDSGNVAFGGDIQEVFNIQEL</sequence>
<evidence type="ECO:0000256" key="1">
    <source>
        <dbReference type="ARBA" id="ARBA00002582"/>
    </source>
</evidence>
<evidence type="ECO:0000256" key="3">
    <source>
        <dbReference type="ARBA" id="ARBA00004502"/>
    </source>
</evidence>
<keyword evidence="12" id="KW-1185">Reference proteome</keyword>
<proteinExistence type="inferred from homology"/>
<reference evidence="11 12" key="1">
    <citation type="journal article" date="2015" name="Sci. Rep.">
        <title>The power of single molecule real-time sequencing technology in the de novo assembly of a eukaryotic genome.</title>
        <authorList>
            <person name="Sakai H."/>
            <person name="Naito K."/>
            <person name="Ogiso-Tanaka E."/>
            <person name="Takahashi Y."/>
            <person name="Iseki K."/>
            <person name="Muto C."/>
            <person name="Satou K."/>
            <person name="Teruya K."/>
            <person name="Shiroma A."/>
            <person name="Shimoji M."/>
            <person name="Hirano T."/>
            <person name="Itoh T."/>
            <person name="Kaga A."/>
            <person name="Tomooka N."/>
        </authorList>
    </citation>
    <scope>NUCLEOTIDE SEQUENCE [LARGE SCALE GENOMIC DNA]</scope>
    <source>
        <strain evidence="12">cv. Shumari</strain>
    </source>
</reference>
<keyword evidence="7 10" id="KW-1133">Transmembrane helix</keyword>
<evidence type="ECO:0000256" key="9">
    <source>
        <dbReference type="SAM" id="MobiDB-lite"/>
    </source>
</evidence>
<accession>A0A0S3SCX4</accession>
<dbReference type="GO" id="GO:0009791">
    <property type="term" value="P:post-embryonic development"/>
    <property type="evidence" value="ECO:0007669"/>
    <property type="project" value="UniProtKB-ARBA"/>
</dbReference>
<evidence type="ECO:0000256" key="6">
    <source>
        <dbReference type="ARBA" id="ARBA00022692"/>
    </source>
</evidence>
<name>A0A0S3SCX4_PHAAN</name>
<comment type="function">
    <text evidence="1">May have a structural role to stabilize the lipid body during desiccation of the seed by preventing coalescence of the oil. Probably interacts with both lipid and phospholipid moieties of lipid bodies. May also provide recognition signals for specific lipase anchorage in lipolysis during seedling growth.</text>
</comment>
<dbReference type="InterPro" id="IPR000136">
    <property type="entry name" value="Oleosin"/>
</dbReference>
<dbReference type="PANTHER" id="PTHR33203:SF25">
    <property type="entry name" value="OLEOSIN 18.5 KDA"/>
    <property type="match status" value="1"/>
</dbReference>
<keyword evidence="6 10" id="KW-0812">Transmembrane</keyword>
<dbReference type="GO" id="GO:0019915">
    <property type="term" value="P:lipid storage"/>
    <property type="evidence" value="ECO:0007669"/>
    <property type="project" value="TreeGrafter"/>
</dbReference>
<dbReference type="PANTHER" id="PTHR33203">
    <property type="entry name" value="OLEOSIN"/>
    <property type="match status" value="1"/>
</dbReference>
<evidence type="ECO:0000256" key="2">
    <source>
        <dbReference type="ARBA" id="ARBA00004141"/>
    </source>
</evidence>
<dbReference type="GO" id="GO:0016020">
    <property type="term" value="C:membrane"/>
    <property type="evidence" value="ECO:0007669"/>
    <property type="project" value="UniProtKB-SubCell"/>
</dbReference>
<evidence type="ECO:0000313" key="11">
    <source>
        <dbReference type="EMBL" id="BAT90601.1"/>
    </source>
</evidence>
<keyword evidence="5" id="KW-0551">Lipid droplet</keyword>
<evidence type="ECO:0000256" key="5">
    <source>
        <dbReference type="ARBA" id="ARBA00022677"/>
    </source>
</evidence>
<dbReference type="AlphaFoldDB" id="A0A0S3SCX4"/>
<evidence type="ECO:0000313" key="12">
    <source>
        <dbReference type="Proteomes" id="UP000291084"/>
    </source>
</evidence>
<dbReference type="GO" id="GO:0048608">
    <property type="term" value="P:reproductive structure development"/>
    <property type="evidence" value="ECO:0007669"/>
    <property type="project" value="UniProtKB-ARBA"/>
</dbReference>
<dbReference type="Pfam" id="PF01277">
    <property type="entry name" value="Oleosin"/>
    <property type="match status" value="1"/>
</dbReference>
<comment type="similarity">
    <text evidence="4">Belongs to the oleosin family.</text>
</comment>
<organism evidence="11 12">
    <name type="scientific">Vigna angularis var. angularis</name>
    <dbReference type="NCBI Taxonomy" id="157739"/>
    <lineage>
        <taxon>Eukaryota</taxon>
        <taxon>Viridiplantae</taxon>
        <taxon>Streptophyta</taxon>
        <taxon>Embryophyta</taxon>
        <taxon>Tracheophyta</taxon>
        <taxon>Spermatophyta</taxon>
        <taxon>Magnoliopsida</taxon>
        <taxon>eudicotyledons</taxon>
        <taxon>Gunneridae</taxon>
        <taxon>Pentapetalae</taxon>
        <taxon>rosids</taxon>
        <taxon>fabids</taxon>
        <taxon>Fabales</taxon>
        <taxon>Fabaceae</taxon>
        <taxon>Papilionoideae</taxon>
        <taxon>50 kb inversion clade</taxon>
        <taxon>NPAAA clade</taxon>
        <taxon>indigoferoid/millettioid clade</taxon>
        <taxon>Phaseoleae</taxon>
        <taxon>Vigna</taxon>
    </lineage>
</organism>
<keyword evidence="8 10" id="KW-0472">Membrane</keyword>
<dbReference type="GO" id="GO:0005576">
    <property type="term" value="C:extracellular region"/>
    <property type="evidence" value="ECO:0007669"/>
    <property type="project" value="TreeGrafter"/>
</dbReference>
<dbReference type="GO" id="GO:0012511">
    <property type="term" value="C:monolayer-surrounded lipid storage body"/>
    <property type="evidence" value="ECO:0007669"/>
    <property type="project" value="InterPro"/>
</dbReference>
<dbReference type="Proteomes" id="UP000291084">
    <property type="component" value="Chromosome 6"/>
</dbReference>
<evidence type="ECO:0000256" key="7">
    <source>
        <dbReference type="ARBA" id="ARBA00022989"/>
    </source>
</evidence>
<feature type="transmembrane region" description="Helical" evidence="10">
    <location>
        <begin position="45"/>
        <end position="70"/>
    </location>
</feature>
<evidence type="ECO:0000256" key="4">
    <source>
        <dbReference type="ARBA" id="ARBA00010858"/>
    </source>
</evidence>
<evidence type="ECO:0000256" key="10">
    <source>
        <dbReference type="SAM" id="Phobius"/>
    </source>
</evidence>
<comment type="subcellular location">
    <subcellularLocation>
        <location evidence="3">Lipid droplet</location>
    </subcellularLocation>
    <subcellularLocation>
        <location evidence="2">Membrane</location>
        <topology evidence="2">Multi-pass membrane protein</topology>
    </subcellularLocation>
</comment>
<gene>
    <name evidence="11" type="primary">Vigan.06G186800</name>
    <name evidence="11" type="ORF">VIGAN_06186800</name>
</gene>
<feature type="region of interest" description="Disordered" evidence="9">
    <location>
        <begin position="1"/>
        <end position="21"/>
    </location>
</feature>